<organism evidence="8 9">
    <name type="scientific">Pseudonocardia hydrocarbonoxydans</name>
    <dbReference type="NCBI Taxonomy" id="76726"/>
    <lineage>
        <taxon>Bacteria</taxon>
        <taxon>Bacillati</taxon>
        <taxon>Actinomycetota</taxon>
        <taxon>Actinomycetes</taxon>
        <taxon>Pseudonocardiales</taxon>
        <taxon>Pseudonocardiaceae</taxon>
        <taxon>Pseudonocardia</taxon>
    </lineage>
</organism>
<evidence type="ECO:0000256" key="2">
    <source>
        <dbReference type="ARBA" id="ARBA00023015"/>
    </source>
</evidence>
<gene>
    <name evidence="8" type="ORF">PHY01_20480</name>
</gene>
<dbReference type="RefSeq" id="WP_141278322.1">
    <property type="nucleotide sequence ID" value="NZ_BAAARZ010000012.1"/>
</dbReference>
<reference evidence="8 9" key="1">
    <citation type="submission" date="2019-06" db="EMBL/GenBank/DDBJ databases">
        <title>Whole genome shotgun sequence of Pseudonocardia hydrocarbonoxydans NBRC 14498.</title>
        <authorList>
            <person name="Hosoyama A."/>
            <person name="Uohara A."/>
            <person name="Ohji S."/>
            <person name="Ichikawa N."/>
        </authorList>
    </citation>
    <scope>NUCLEOTIDE SEQUENCE [LARGE SCALE GENOMIC DNA]</scope>
    <source>
        <strain evidence="8 9">NBRC 14498</strain>
    </source>
</reference>
<evidence type="ECO:0000313" key="9">
    <source>
        <dbReference type="Proteomes" id="UP000320338"/>
    </source>
</evidence>
<feature type="region of interest" description="Disordered" evidence="6">
    <location>
        <begin position="269"/>
        <end position="305"/>
    </location>
</feature>
<evidence type="ECO:0000256" key="3">
    <source>
        <dbReference type="ARBA" id="ARBA00023125"/>
    </source>
</evidence>
<dbReference type="Pfam" id="PF13977">
    <property type="entry name" value="TetR_C_6"/>
    <property type="match status" value="1"/>
</dbReference>
<evidence type="ECO:0000256" key="4">
    <source>
        <dbReference type="ARBA" id="ARBA00023163"/>
    </source>
</evidence>
<dbReference type="SUPFAM" id="SSF46689">
    <property type="entry name" value="Homeodomain-like"/>
    <property type="match status" value="1"/>
</dbReference>
<dbReference type="Pfam" id="PF00440">
    <property type="entry name" value="TetR_N"/>
    <property type="match status" value="1"/>
</dbReference>
<keyword evidence="1" id="KW-0678">Repressor</keyword>
<keyword evidence="3 5" id="KW-0238">DNA-binding</keyword>
<sequence length="305" mass="31762">MGNREDLLDGAMRCLRERGWARTTVRDIAAAAGVSHAAIGYHFGTREALLEQAMATAMAEWGEQIGRAVEGAAGAPDPYAALWDGLVVSVTDRRDLSMATVDALVRSDHQESLRAVLARGHEQARRGLAAVLLGVAPEEVSDEDARTLGAVQLALVSGVTVQWLASPEGAPTAAEVVAGLRTLARLVTAPVDTRTVGPRESDAAAAGSELPARLGRPARRALAVHGFTRWAQLTRVTPADLLALHGVGPKAVRILTEELAQRGLAFAAAPSRPRTARRAGPGSGPARGGVDQAATMTSSTMPSSS</sequence>
<dbReference type="InterPro" id="IPR001647">
    <property type="entry name" value="HTH_TetR"/>
</dbReference>
<dbReference type="Proteomes" id="UP000320338">
    <property type="component" value="Unassembled WGS sequence"/>
</dbReference>
<dbReference type="InterPro" id="IPR050109">
    <property type="entry name" value="HTH-type_TetR-like_transc_reg"/>
</dbReference>
<keyword evidence="2" id="KW-0805">Transcription regulation</keyword>
<evidence type="ECO:0000313" key="8">
    <source>
        <dbReference type="EMBL" id="GEC19765.1"/>
    </source>
</evidence>
<dbReference type="InterPro" id="IPR009057">
    <property type="entry name" value="Homeodomain-like_sf"/>
</dbReference>
<feature type="compositionally biased region" description="Low complexity" evidence="6">
    <location>
        <begin position="295"/>
        <end position="305"/>
    </location>
</feature>
<comment type="caution">
    <text evidence="8">The sequence shown here is derived from an EMBL/GenBank/DDBJ whole genome shotgun (WGS) entry which is preliminary data.</text>
</comment>
<dbReference type="AlphaFoldDB" id="A0A4Y3WLV4"/>
<feature type="domain" description="HTH tetR-type" evidence="7">
    <location>
        <begin position="1"/>
        <end position="61"/>
    </location>
</feature>
<dbReference type="GO" id="GO:0000976">
    <property type="term" value="F:transcription cis-regulatory region binding"/>
    <property type="evidence" value="ECO:0007669"/>
    <property type="project" value="TreeGrafter"/>
</dbReference>
<dbReference type="PROSITE" id="PS50977">
    <property type="entry name" value="HTH_TETR_2"/>
    <property type="match status" value="1"/>
</dbReference>
<dbReference type="EMBL" id="BJNG01000016">
    <property type="protein sequence ID" value="GEC19765.1"/>
    <property type="molecule type" value="Genomic_DNA"/>
</dbReference>
<dbReference type="GO" id="GO:0003700">
    <property type="term" value="F:DNA-binding transcription factor activity"/>
    <property type="evidence" value="ECO:0007669"/>
    <property type="project" value="TreeGrafter"/>
</dbReference>
<feature type="DNA-binding region" description="H-T-H motif" evidence="5">
    <location>
        <begin position="24"/>
        <end position="43"/>
    </location>
</feature>
<evidence type="ECO:0000256" key="6">
    <source>
        <dbReference type="SAM" id="MobiDB-lite"/>
    </source>
</evidence>
<dbReference type="SUPFAM" id="SSF48498">
    <property type="entry name" value="Tetracyclin repressor-like, C-terminal domain"/>
    <property type="match status" value="1"/>
</dbReference>
<evidence type="ECO:0000259" key="7">
    <source>
        <dbReference type="PROSITE" id="PS50977"/>
    </source>
</evidence>
<evidence type="ECO:0000256" key="5">
    <source>
        <dbReference type="PROSITE-ProRule" id="PRU00335"/>
    </source>
</evidence>
<name>A0A4Y3WLV4_9PSEU</name>
<dbReference type="InterPro" id="IPR036271">
    <property type="entry name" value="Tet_transcr_reg_TetR-rel_C_sf"/>
</dbReference>
<dbReference type="OrthoDB" id="2356263at2"/>
<keyword evidence="9" id="KW-1185">Reference proteome</keyword>
<dbReference type="InterPro" id="IPR039538">
    <property type="entry name" value="BetI_C"/>
</dbReference>
<keyword evidence="4" id="KW-0804">Transcription</keyword>
<proteinExistence type="predicted"/>
<dbReference type="PANTHER" id="PTHR30055:SF219">
    <property type="entry name" value="TRANSCRIPTIONAL REGULATORY PROTEIN"/>
    <property type="match status" value="1"/>
</dbReference>
<evidence type="ECO:0000256" key="1">
    <source>
        <dbReference type="ARBA" id="ARBA00022491"/>
    </source>
</evidence>
<dbReference type="PANTHER" id="PTHR30055">
    <property type="entry name" value="HTH-TYPE TRANSCRIPTIONAL REGULATOR RUTR"/>
    <property type="match status" value="1"/>
</dbReference>
<dbReference type="Gene3D" id="1.10.357.10">
    <property type="entry name" value="Tetracycline Repressor, domain 2"/>
    <property type="match status" value="1"/>
</dbReference>
<dbReference type="PRINTS" id="PR00455">
    <property type="entry name" value="HTHTETR"/>
</dbReference>
<protein>
    <recommendedName>
        <fullName evidence="7">HTH tetR-type domain-containing protein</fullName>
    </recommendedName>
</protein>
<accession>A0A4Y3WLV4</accession>
<dbReference type="Gene3D" id="1.10.150.20">
    <property type="entry name" value="5' to 3' exonuclease, C-terminal subdomain"/>
    <property type="match status" value="1"/>
</dbReference>